<dbReference type="AlphaFoldDB" id="A0A4W3H6L3"/>
<keyword evidence="3" id="KW-1015">Disulfide bond</keyword>
<dbReference type="GO" id="GO:0005911">
    <property type="term" value="C:cell-cell junction"/>
    <property type="evidence" value="ECO:0007669"/>
    <property type="project" value="TreeGrafter"/>
</dbReference>
<dbReference type="InterPro" id="IPR013783">
    <property type="entry name" value="Ig-like_fold"/>
</dbReference>
<keyword evidence="10" id="KW-1185">Reference proteome</keyword>
<dbReference type="PROSITE" id="PS50835">
    <property type="entry name" value="IG_LIKE"/>
    <property type="match status" value="3"/>
</dbReference>
<keyword evidence="2 6" id="KW-0472">Membrane</keyword>
<dbReference type="Gene3D" id="2.60.40.10">
    <property type="entry name" value="Immunoglobulins"/>
    <property type="match status" value="4"/>
</dbReference>
<proteinExistence type="predicted"/>
<feature type="chain" id="PRO_5021290532" evidence="7">
    <location>
        <begin position="30"/>
        <end position="456"/>
    </location>
</feature>
<protein>
    <submittedName>
        <fullName evidence="9">Vascular cell adhesion protein 1-like</fullName>
    </submittedName>
</protein>
<reference evidence="9" key="5">
    <citation type="submission" date="2025-09" db="UniProtKB">
        <authorList>
            <consortium name="Ensembl"/>
        </authorList>
    </citation>
    <scope>IDENTIFICATION</scope>
</reference>
<sequence length="456" mass="51604">MRRMGEQMKYCNFFLIFSVFLLIPDQVRADGRQLIISPSAPVLEVGSTLQLTCISPCETTPEWEFSTDIAPGKTQRHDSMSILTIARVTEAHRGRYTCTVECPKYLSKRVNLKVYSFPERPKLELEPKDYAGQTAHLTCSGYNIYPCDNAKVLWYQDDDLRKLLDPQIVYEDDRCNMTSKWSVLVNSSDERISFTCVIQLEDQIFARNTTLEIHLKTGLHELQLEPTTVRAQTGDELILNCSAQGSPQPVIEWKKDSQDHKIPPYWTITHEVGRSELRISHLSPADEGVYYCIITSGNSRAELNTSVDVHYGPRYTRIKGPEHVQENEPVTIVCSGEASPEANVTWRKLDPSTAQGWTVSRANSSSILTIQSFRPEDQGVYECLLQSGIHQVRLNVSIALSVMVKNKTLATWITPTLTVMCVVLFIATFFILFRKRLSCNSSKFTDPPAAENHTNT</sequence>
<dbReference type="CDD" id="cd00096">
    <property type="entry name" value="Ig"/>
    <property type="match status" value="1"/>
</dbReference>
<dbReference type="PRINTS" id="PR01832">
    <property type="entry name" value="VEGFRECEPTOR"/>
</dbReference>
<keyword evidence="4" id="KW-0325">Glycoprotein</keyword>
<dbReference type="InterPro" id="IPR003598">
    <property type="entry name" value="Ig_sub2"/>
</dbReference>
<evidence type="ECO:0000256" key="4">
    <source>
        <dbReference type="ARBA" id="ARBA00023180"/>
    </source>
</evidence>
<keyword evidence="7" id="KW-0732">Signal</keyword>
<keyword evidence="5" id="KW-0393">Immunoglobulin domain</keyword>
<dbReference type="PANTHER" id="PTHR11640">
    <property type="entry name" value="NEPHRIN"/>
    <property type="match status" value="1"/>
</dbReference>
<feature type="signal peptide" evidence="7">
    <location>
        <begin position="1"/>
        <end position="29"/>
    </location>
</feature>
<gene>
    <name evidence="9" type="primary">LOC103182004</name>
</gene>
<evidence type="ECO:0000256" key="5">
    <source>
        <dbReference type="ARBA" id="ARBA00023319"/>
    </source>
</evidence>
<reference evidence="9" key="4">
    <citation type="submission" date="2025-08" db="UniProtKB">
        <authorList>
            <consortium name="Ensembl"/>
        </authorList>
    </citation>
    <scope>IDENTIFICATION</scope>
</reference>
<reference evidence="10" key="2">
    <citation type="journal article" date="2007" name="PLoS Biol.">
        <title>Survey sequencing and comparative analysis of the elephant shark (Callorhinchus milii) genome.</title>
        <authorList>
            <person name="Venkatesh B."/>
            <person name="Kirkness E.F."/>
            <person name="Loh Y.H."/>
            <person name="Halpern A.L."/>
            <person name="Lee A.P."/>
            <person name="Johnson J."/>
            <person name="Dandona N."/>
            <person name="Viswanathan L.D."/>
            <person name="Tay A."/>
            <person name="Venter J.C."/>
            <person name="Strausberg R.L."/>
            <person name="Brenner S."/>
        </authorList>
    </citation>
    <scope>NUCLEOTIDE SEQUENCE [LARGE SCALE GENOMIC DNA]</scope>
</reference>
<dbReference type="InParanoid" id="A0A4W3H6L3"/>
<feature type="domain" description="Ig-like" evidence="8">
    <location>
        <begin position="313"/>
        <end position="399"/>
    </location>
</feature>
<dbReference type="PANTHER" id="PTHR11640:SF31">
    <property type="entry name" value="IRREGULAR CHIASM C-ROUGHEST PROTEIN-RELATED"/>
    <property type="match status" value="1"/>
</dbReference>
<evidence type="ECO:0000256" key="1">
    <source>
        <dbReference type="ARBA" id="ARBA00004479"/>
    </source>
</evidence>
<dbReference type="GO" id="GO:0050839">
    <property type="term" value="F:cell adhesion molecule binding"/>
    <property type="evidence" value="ECO:0007669"/>
    <property type="project" value="TreeGrafter"/>
</dbReference>
<dbReference type="InterPro" id="IPR036179">
    <property type="entry name" value="Ig-like_dom_sf"/>
</dbReference>
<dbReference type="InterPro" id="IPR051275">
    <property type="entry name" value="Cell_adhesion_signaling"/>
</dbReference>
<dbReference type="InterPro" id="IPR007110">
    <property type="entry name" value="Ig-like_dom"/>
</dbReference>
<evidence type="ECO:0000313" key="9">
    <source>
        <dbReference type="Ensembl" id="ENSCMIP00000010812.1"/>
    </source>
</evidence>
<dbReference type="Ensembl" id="ENSCMIT00000011089.1">
    <property type="protein sequence ID" value="ENSCMIP00000010812.1"/>
    <property type="gene ID" value="ENSCMIG00000005685.1"/>
</dbReference>
<accession>A0A4W3H6L3</accession>
<evidence type="ECO:0000256" key="7">
    <source>
        <dbReference type="SAM" id="SignalP"/>
    </source>
</evidence>
<evidence type="ECO:0000313" key="10">
    <source>
        <dbReference type="Proteomes" id="UP000314986"/>
    </source>
</evidence>
<reference evidence="10" key="3">
    <citation type="journal article" date="2014" name="Nature">
        <title>Elephant shark genome provides unique insights into gnathostome evolution.</title>
        <authorList>
            <consortium name="International Elephant Shark Genome Sequencing Consortium"/>
            <person name="Venkatesh B."/>
            <person name="Lee A.P."/>
            <person name="Ravi V."/>
            <person name="Maurya A.K."/>
            <person name="Lian M.M."/>
            <person name="Swann J.B."/>
            <person name="Ohta Y."/>
            <person name="Flajnik M.F."/>
            <person name="Sutoh Y."/>
            <person name="Kasahara M."/>
            <person name="Hoon S."/>
            <person name="Gangu V."/>
            <person name="Roy S.W."/>
            <person name="Irimia M."/>
            <person name="Korzh V."/>
            <person name="Kondrychyn I."/>
            <person name="Lim Z.W."/>
            <person name="Tay B.H."/>
            <person name="Tohari S."/>
            <person name="Kong K.W."/>
            <person name="Ho S."/>
            <person name="Lorente-Galdos B."/>
            <person name="Quilez J."/>
            <person name="Marques-Bonet T."/>
            <person name="Raney B.J."/>
            <person name="Ingham P.W."/>
            <person name="Tay A."/>
            <person name="Hillier L.W."/>
            <person name="Minx P."/>
            <person name="Boehm T."/>
            <person name="Wilson R.K."/>
            <person name="Brenner S."/>
            <person name="Warren W.C."/>
        </authorList>
    </citation>
    <scope>NUCLEOTIDE SEQUENCE [LARGE SCALE GENOMIC DNA]</scope>
</reference>
<keyword evidence="6" id="KW-1133">Transmembrane helix</keyword>
<dbReference type="OMA" id="YWTITHE"/>
<dbReference type="SUPFAM" id="SSF48726">
    <property type="entry name" value="Immunoglobulin"/>
    <property type="match status" value="4"/>
</dbReference>
<reference evidence="10" key="1">
    <citation type="journal article" date="2006" name="Science">
        <title>Ancient noncoding elements conserved in the human genome.</title>
        <authorList>
            <person name="Venkatesh B."/>
            <person name="Kirkness E.F."/>
            <person name="Loh Y.H."/>
            <person name="Halpern A.L."/>
            <person name="Lee A.P."/>
            <person name="Johnson J."/>
            <person name="Dandona N."/>
            <person name="Viswanathan L.D."/>
            <person name="Tay A."/>
            <person name="Venter J.C."/>
            <person name="Strausberg R.L."/>
            <person name="Brenner S."/>
        </authorList>
    </citation>
    <scope>NUCLEOTIDE SEQUENCE [LARGE SCALE GENOMIC DNA]</scope>
</reference>
<dbReference type="GO" id="GO:0098609">
    <property type="term" value="P:cell-cell adhesion"/>
    <property type="evidence" value="ECO:0007669"/>
    <property type="project" value="TreeGrafter"/>
</dbReference>
<name>A0A4W3H6L3_CALMI</name>
<dbReference type="Pfam" id="PF13927">
    <property type="entry name" value="Ig_3"/>
    <property type="match status" value="2"/>
</dbReference>
<keyword evidence="6" id="KW-0812">Transmembrane</keyword>
<feature type="transmembrane region" description="Helical" evidence="6">
    <location>
        <begin position="412"/>
        <end position="433"/>
    </location>
</feature>
<evidence type="ECO:0000256" key="6">
    <source>
        <dbReference type="SAM" id="Phobius"/>
    </source>
</evidence>
<evidence type="ECO:0000256" key="3">
    <source>
        <dbReference type="ARBA" id="ARBA00023157"/>
    </source>
</evidence>
<comment type="subcellular location">
    <subcellularLocation>
        <location evidence="1">Membrane</location>
        <topology evidence="1">Single-pass type I membrane protein</topology>
    </subcellularLocation>
</comment>
<dbReference type="GO" id="GO:0005886">
    <property type="term" value="C:plasma membrane"/>
    <property type="evidence" value="ECO:0007669"/>
    <property type="project" value="TreeGrafter"/>
</dbReference>
<dbReference type="GeneTree" id="ENSGT00940000170870"/>
<dbReference type="STRING" id="7868.ENSCMIP00000010812"/>
<dbReference type="PIRSF" id="PIRSF000615">
    <property type="entry name" value="TyrPK_CSF1-R"/>
    <property type="match status" value="1"/>
</dbReference>
<dbReference type="InterPro" id="IPR013098">
    <property type="entry name" value="Ig_I-set"/>
</dbReference>
<dbReference type="Pfam" id="PF07679">
    <property type="entry name" value="I-set"/>
    <property type="match status" value="1"/>
</dbReference>
<dbReference type="Proteomes" id="UP000314986">
    <property type="component" value="Unassembled WGS sequence"/>
</dbReference>
<organism evidence="9 10">
    <name type="scientific">Callorhinchus milii</name>
    <name type="common">Ghost shark</name>
    <dbReference type="NCBI Taxonomy" id="7868"/>
    <lineage>
        <taxon>Eukaryota</taxon>
        <taxon>Metazoa</taxon>
        <taxon>Chordata</taxon>
        <taxon>Craniata</taxon>
        <taxon>Vertebrata</taxon>
        <taxon>Chondrichthyes</taxon>
        <taxon>Holocephali</taxon>
        <taxon>Chimaeriformes</taxon>
        <taxon>Callorhinchidae</taxon>
        <taxon>Callorhinchus</taxon>
    </lineage>
</organism>
<dbReference type="SMART" id="SM00409">
    <property type="entry name" value="IG"/>
    <property type="match status" value="3"/>
</dbReference>
<evidence type="ECO:0000259" key="8">
    <source>
        <dbReference type="PROSITE" id="PS50835"/>
    </source>
</evidence>
<dbReference type="SMART" id="SM00408">
    <property type="entry name" value="IGc2"/>
    <property type="match status" value="3"/>
</dbReference>
<evidence type="ECO:0000256" key="2">
    <source>
        <dbReference type="ARBA" id="ARBA00023136"/>
    </source>
</evidence>
<feature type="domain" description="Ig-like" evidence="8">
    <location>
        <begin position="220"/>
        <end position="308"/>
    </location>
</feature>
<feature type="domain" description="Ig-like" evidence="8">
    <location>
        <begin position="121"/>
        <end position="212"/>
    </location>
</feature>
<dbReference type="InterPro" id="IPR003599">
    <property type="entry name" value="Ig_sub"/>
</dbReference>